<keyword evidence="3" id="KW-1185">Reference proteome</keyword>
<proteinExistence type="inferred from homology"/>
<reference evidence="2" key="1">
    <citation type="submission" date="2021-01" db="EMBL/GenBank/DDBJ databases">
        <authorList>
            <consortium name="Genoscope - CEA"/>
            <person name="William W."/>
        </authorList>
    </citation>
    <scope>NUCLEOTIDE SEQUENCE</scope>
</reference>
<organism evidence="2 3">
    <name type="scientific">Paramecium primaurelia</name>
    <dbReference type="NCBI Taxonomy" id="5886"/>
    <lineage>
        <taxon>Eukaryota</taxon>
        <taxon>Sar</taxon>
        <taxon>Alveolata</taxon>
        <taxon>Ciliophora</taxon>
        <taxon>Intramacronucleata</taxon>
        <taxon>Oligohymenophorea</taxon>
        <taxon>Peniculida</taxon>
        <taxon>Parameciidae</taxon>
        <taxon>Paramecium</taxon>
    </lineage>
</organism>
<dbReference type="InterPro" id="IPR038792">
    <property type="entry name" value="CFAP97D1/2"/>
</dbReference>
<accession>A0A8S1KQ10</accession>
<dbReference type="Pfam" id="PF13879">
    <property type="entry name" value="Hmw_CFAP97"/>
    <property type="match status" value="1"/>
</dbReference>
<dbReference type="AlphaFoldDB" id="A0A8S1KQ10"/>
<comment type="similarity">
    <text evidence="1">Belongs to the CFAP97 family.</text>
</comment>
<evidence type="ECO:0000313" key="2">
    <source>
        <dbReference type="EMBL" id="CAD8056511.1"/>
    </source>
</evidence>
<name>A0A8S1KQ10_PARPR</name>
<dbReference type="EMBL" id="CAJJDM010000022">
    <property type="protein sequence ID" value="CAD8056511.1"/>
    <property type="molecule type" value="Genomic_DNA"/>
</dbReference>
<dbReference type="InterPro" id="IPR029488">
    <property type="entry name" value="Hmw/CFAP97"/>
</dbReference>
<evidence type="ECO:0000256" key="1">
    <source>
        <dbReference type="ARBA" id="ARBA00008315"/>
    </source>
</evidence>
<dbReference type="PANTHER" id="PTHR33768:SF3">
    <property type="entry name" value="MIP11318P"/>
    <property type="match status" value="1"/>
</dbReference>
<dbReference type="Proteomes" id="UP000688137">
    <property type="component" value="Unassembled WGS sequence"/>
</dbReference>
<gene>
    <name evidence="2" type="ORF">PPRIM_AZ9-3.1.T0240348</name>
</gene>
<protein>
    <submittedName>
        <fullName evidence="2">Uncharacterized protein</fullName>
    </submittedName>
</protein>
<evidence type="ECO:0000313" key="3">
    <source>
        <dbReference type="Proteomes" id="UP000688137"/>
    </source>
</evidence>
<dbReference type="OMA" id="FKHITTK"/>
<comment type="caution">
    <text evidence="2">The sequence shown here is derived from an EMBL/GenBank/DDBJ whole genome shotgun (WGS) entry which is preliminary data.</text>
</comment>
<sequence>MHRPKPHIRVMQEKEMLDGYSRLQQIGPLITIPRTIDRIPNMKKVQILEDRYTQIEKDNRLLLEKITNIMNSTNIKLDKPKRISSLNSRKKTEQDQIRRDNLILFKHITTKKSSYSKQQYDKEWNQTKQYFYNLSGLRPSTQKNKGLIRSFEF</sequence>
<dbReference type="PANTHER" id="PTHR33768">
    <property type="entry name" value="MIP11318P"/>
    <property type="match status" value="1"/>
</dbReference>